<keyword evidence="2" id="KW-0378">Hydrolase</keyword>
<dbReference type="OrthoDB" id="9778516at2"/>
<keyword evidence="2" id="KW-0031">Aminopeptidase</keyword>
<name>A0A420DKM8_9FLAO</name>
<protein>
    <submittedName>
        <fullName evidence="2">M61 glycyl aminopeptidase</fullName>
    </submittedName>
</protein>
<comment type="caution">
    <text evidence="2">The sequence shown here is derived from an EMBL/GenBank/DDBJ whole genome shotgun (WGS) entry which is preliminary data.</text>
</comment>
<reference evidence="2 3" key="1">
    <citation type="submission" date="2018-09" db="EMBL/GenBank/DDBJ databases">
        <title>Genomic Encyclopedia of Archaeal and Bacterial Type Strains, Phase II (KMG-II): from individual species to whole genera.</title>
        <authorList>
            <person name="Goeker M."/>
        </authorList>
    </citation>
    <scope>NUCLEOTIDE SEQUENCE [LARGE SCALE GENOMIC DNA]</scope>
    <source>
        <strain evidence="2 3">DSM 26283</strain>
    </source>
</reference>
<evidence type="ECO:0000259" key="1">
    <source>
        <dbReference type="Pfam" id="PF05299"/>
    </source>
</evidence>
<gene>
    <name evidence="2" type="ORF">BXY80_1815</name>
</gene>
<dbReference type="Pfam" id="PF05299">
    <property type="entry name" value="Peptidase_M61"/>
    <property type="match status" value="1"/>
</dbReference>
<accession>A0A420DKM8</accession>
<dbReference type="PROSITE" id="PS51257">
    <property type="entry name" value="PROKAR_LIPOPROTEIN"/>
    <property type="match status" value="1"/>
</dbReference>
<dbReference type="SUPFAM" id="SSF55486">
    <property type="entry name" value="Metalloproteases ('zincins'), catalytic domain"/>
    <property type="match status" value="1"/>
</dbReference>
<dbReference type="InterPro" id="IPR027268">
    <property type="entry name" value="Peptidase_M4/M1_CTD_sf"/>
</dbReference>
<keyword evidence="2" id="KW-0645">Protease</keyword>
<dbReference type="EMBL" id="RAQJ01000003">
    <property type="protein sequence ID" value="RKE94803.1"/>
    <property type="molecule type" value="Genomic_DNA"/>
</dbReference>
<dbReference type="Gene3D" id="1.10.390.10">
    <property type="entry name" value="Neutral Protease Domain 2"/>
    <property type="match status" value="1"/>
</dbReference>
<dbReference type="Proteomes" id="UP000284892">
    <property type="component" value="Unassembled WGS sequence"/>
</dbReference>
<proteinExistence type="predicted"/>
<sequence length="495" mass="57812">MSFKNISFIGLCLILASCETKKTEKFDLEYTVTSNLKNEPTLDVQFKYKTDGKGVLNLDYVNSSMGDTDIFNCIKKLKVENEEANISFVRDSNLIKIKSVPNKELVISYSIAQDFKEPLYNHHRYRPIITKDYFHVLGVRLFMVPSNIYKSEIDVAKINVKWNGIPNKGIIHNSFGKNLSQTFTVNQENLFASFFVGGDFRRKEFLYKNKSVYWVTRGDWKNFNDEDVFNILKETITFQNNFWKDTINSSFSVSLLPTQEKNHYSIGGSGFSNSFISFASNNQFVELKNIAWLYNHELLHKWLGRTIKNKNEVQQYWFSEGFTNYYSYKLLLKNNQLSVNEFLKEINTIIAKHYKDPLNAIPNSKLTFNTYWGDYKNYQKLPYRRGLTYAFLIDMQIKLKSNYKHSLDNVMLDLLAIAKSDSSMRLNNEVFKKMLLKYLGKNSIKEFNKHILEGKLITFKEQIVSGLEIKNEQSIPQFVLSNKVDIAQVKKELKL</sequence>
<organism evidence="2 3">
    <name type="scientific">Ichthyenterobacterium magnum</name>
    <dbReference type="NCBI Taxonomy" id="1230530"/>
    <lineage>
        <taxon>Bacteria</taxon>
        <taxon>Pseudomonadati</taxon>
        <taxon>Bacteroidota</taxon>
        <taxon>Flavobacteriia</taxon>
        <taxon>Flavobacteriales</taxon>
        <taxon>Flavobacteriaceae</taxon>
        <taxon>Ichthyenterobacterium</taxon>
    </lineage>
</organism>
<keyword evidence="3" id="KW-1185">Reference proteome</keyword>
<dbReference type="GO" id="GO:0004177">
    <property type="term" value="F:aminopeptidase activity"/>
    <property type="evidence" value="ECO:0007669"/>
    <property type="project" value="UniProtKB-KW"/>
</dbReference>
<dbReference type="RefSeq" id="WP_120201144.1">
    <property type="nucleotide sequence ID" value="NZ_RAQJ01000003.1"/>
</dbReference>
<dbReference type="AlphaFoldDB" id="A0A420DKM8"/>
<feature type="domain" description="Peptidase M61 catalytic" evidence="1">
    <location>
        <begin position="292"/>
        <end position="376"/>
    </location>
</feature>
<evidence type="ECO:0000313" key="2">
    <source>
        <dbReference type="EMBL" id="RKE94803.1"/>
    </source>
</evidence>
<dbReference type="InterPro" id="IPR007963">
    <property type="entry name" value="Peptidase_M61_catalytic"/>
</dbReference>
<evidence type="ECO:0000313" key="3">
    <source>
        <dbReference type="Proteomes" id="UP000284892"/>
    </source>
</evidence>